<dbReference type="EMBL" id="AHZP02002745">
    <property type="protein sequence ID" value="KYK63134.1"/>
    <property type="molecule type" value="Genomic_DNA"/>
</dbReference>
<evidence type="ECO:0000313" key="3">
    <source>
        <dbReference type="Proteomes" id="UP000075225"/>
    </source>
</evidence>
<dbReference type="VEuPathDB" id="ToxoDB:TGPRC2_283870"/>
<sequence>MKILHRVQTDGSEAWSFEFISRLSVASILKSQNLGKHPNSHTMGTENESGKIGLVRQGNKQVANATREATPEPEGGVDKEATAVSSVVLVVRGVNTDSCTTPGIQPVWSNLDVIGMENQQV</sequence>
<dbReference type="AlphaFoldDB" id="A0A151H1B6"/>
<organism evidence="2 3">
    <name type="scientific">Toxoplasma gondii TgCatPRC2</name>
    <dbReference type="NCBI Taxonomy" id="1130821"/>
    <lineage>
        <taxon>Eukaryota</taxon>
        <taxon>Sar</taxon>
        <taxon>Alveolata</taxon>
        <taxon>Apicomplexa</taxon>
        <taxon>Conoidasida</taxon>
        <taxon>Coccidia</taxon>
        <taxon>Eucoccidiorida</taxon>
        <taxon>Eimeriorina</taxon>
        <taxon>Sarcocystidae</taxon>
        <taxon>Toxoplasma</taxon>
    </lineage>
</organism>
<name>A0A151H1B6_TOXGO</name>
<protein>
    <submittedName>
        <fullName evidence="2">Uncharacterized protein</fullName>
    </submittedName>
</protein>
<proteinExistence type="predicted"/>
<comment type="caution">
    <text evidence="2">The sequence shown here is derived from an EMBL/GenBank/DDBJ whole genome shotgun (WGS) entry which is preliminary data.</text>
</comment>
<evidence type="ECO:0000256" key="1">
    <source>
        <dbReference type="SAM" id="MobiDB-lite"/>
    </source>
</evidence>
<accession>A0A151H1B6</accession>
<gene>
    <name evidence="2" type="ORF">TGPRC2_283870</name>
</gene>
<reference evidence="3" key="1">
    <citation type="submission" date="2016-03" db="EMBL/GenBank/DDBJ databases">
        <authorList>
            <person name="Sibley D."/>
            <person name="Venepally P."/>
            <person name="Karamycheva S."/>
            <person name="Hadjithomas M."/>
            <person name="Khan A."/>
            <person name="Brunk B."/>
            <person name="Roos D."/>
            <person name="Caler E."/>
            <person name="Lorenzi H."/>
        </authorList>
    </citation>
    <scope>NUCLEOTIDE SEQUENCE [LARGE SCALE GENOMIC DNA]</scope>
    <source>
        <strain evidence="3">TgCatPRC2</strain>
    </source>
</reference>
<feature type="region of interest" description="Disordered" evidence="1">
    <location>
        <begin position="57"/>
        <end position="80"/>
    </location>
</feature>
<dbReference type="Proteomes" id="UP000075225">
    <property type="component" value="Unassembled WGS sequence"/>
</dbReference>
<evidence type="ECO:0000313" key="2">
    <source>
        <dbReference type="EMBL" id="KYK63134.1"/>
    </source>
</evidence>